<dbReference type="Pfam" id="PF07687">
    <property type="entry name" value="M20_dimer"/>
    <property type="match status" value="1"/>
</dbReference>
<name>A0A4R6RCS5_9HYPH</name>
<feature type="binding site" evidence="3">
    <location>
        <position position="87"/>
    </location>
    <ligand>
        <name>Zn(2+)</name>
        <dbReference type="ChEBI" id="CHEBI:29105"/>
        <label>1</label>
    </ligand>
</feature>
<feature type="binding site" evidence="3">
    <location>
        <position position="377"/>
    </location>
    <ligand>
        <name>Zn(2+)</name>
        <dbReference type="ChEBI" id="CHEBI:29105"/>
        <label>2</label>
    </ligand>
</feature>
<dbReference type="PIRSF" id="PIRSF001235">
    <property type="entry name" value="Amidase_carbamoylase"/>
    <property type="match status" value="1"/>
</dbReference>
<dbReference type="InterPro" id="IPR011650">
    <property type="entry name" value="Peptidase_M20_dimer"/>
</dbReference>
<dbReference type="GO" id="GO:0016813">
    <property type="term" value="F:hydrolase activity, acting on carbon-nitrogen (but not peptide) bonds, in linear amidines"/>
    <property type="evidence" value="ECO:0007669"/>
    <property type="project" value="InterPro"/>
</dbReference>
<protein>
    <submittedName>
        <fullName evidence="5">N-carbamoyl-L-amino-acid hydrolase</fullName>
    </submittedName>
</protein>
<dbReference type="InterPro" id="IPR010158">
    <property type="entry name" value="Amidase_Cbmase"/>
</dbReference>
<keyword evidence="3" id="KW-0479">Metal-binding</keyword>
<dbReference type="InterPro" id="IPR002933">
    <property type="entry name" value="Peptidase_M20"/>
</dbReference>
<feature type="binding site" evidence="3">
    <location>
        <position position="186"/>
    </location>
    <ligand>
        <name>Zn(2+)</name>
        <dbReference type="ChEBI" id="CHEBI:29105"/>
        <label>1</label>
    </ligand>
</feature>
<feature type="binding site" evidence="3">
    <location>
        <position position="76"/>
    </location>
    <ligand>
        <name>Zn(2+)</name>
        <dbReference type="ChEBI" id="CHEBI:29105"/>
        <label>1</label>
    </ligand>
</feature>
<proteinExistence type="inferred from homology"/>
<reference evidence="5 6" key="1">
    <citation type="submission" date="2019-03" db="EMBL/GenBank/DDBJ databases">
        <title>Genomic Encyclopedia of Type Strains, Phase IV (KMG-IV): sequencing the most valuable type-strain genomes for metagenomic binning, comparative biology and taxonomic classification.</title>
        <authorList>
            <person name="Goeker M."/>
        </authorList>
    </citation>
    <scope>NUCLEOTIDE SEQUENCE [LARGE SCALE GENOMIC DNA]</scope>
    <source>
        <strain evidence="5 6">DSM 102969</strain>
    </source>
</reference>
<dbReference type="AlphaFoldDB" id="A0A4R6RCS5"/>
<dbReference type="NCBIfam" id="NF006772">
    <property type="entry name" value="PRK09290.2-1"/>
    <property type="match status" value="1"/>
</dbReference>
<sequence length="406" mass="42106">MSDLHGLIDAFAAFGDSGDGGVRRLTGTTEDAAARALLAAEFRRRGFALAVDGIGNMFGRAGLAPEAAEVVLTGSHLDSQPTGGRYDGTYGVIAATLAADALRARAAANPDAVRRDVVVVNWTNEEGARFQPSLTGSSVFTGALPLDTARDLRDGAGVALGAALDAIGWTGDAAPAFDIARYVELHVEQGDRLERAGAAIGVVTACWAARKLSIVFQGAPSHTGPTPMPRRRDALRAAARAIEALHGLVADDPDTHVSAARISVEPNSPNVVPARVQVWFEVRHRDVARTAAIGDAFLAAAVAGAEPLGVAVEVAIDERRAAQIFDRDGTALVAAAARRLGLPAIDTETVAGHDAVALMRKMPSTLIFVPSRGGLSHCPEEYTAPADLDAGVAVLTEVLWDLVTAG</sequence>
<keyword evidence="6" id="KW-1185">Reference proteome</keyword>
<dbReference type="OrthoDB" id="9808195at2"/>
<gene>
    <name evidence="5" type="ORF">EDD54_3469</name>
</gene>
<dbReference type="Gene3D" id="3.30.70.360">
    <property type="match status" value="1"/>
</dbReference>
<dbReference type="Gene3D" id="3.40.630.10">
    <property type="entry name" value="Zn peptidases"/>
    <property type="match status" value="1"/>
</dbReference>
<feature type="binding site" evidence="3">
    <location>
        <position position="87"/>
    </location>
    <ligand>
        <name>Zn(2+)</name>
        <dbReference type="ChEBI" id="CHEBI:29105"/>
        <label>2</label>
    </ligand>
</feature>
<dbReference type="NCBIfam" id="TIGR01879">
    <property type="entry name" value="hydantase"/>
    <property type="match status" value="1"/>
</dbReference>
<accession>A0A4R6RCS5</accession>
<feature type="domain" description="Peptidase M20 dimerisation" evidence="4">
    <location>
        <begin position="213"/>
        <end position="290"/>
    </location>
</feature>
<evidence type="ECO:0000259" key="4">
    <source>
        <dbReference type="Pfam" id="PF07687"/>
    </source>
</evidence>
<keyword evidence="2 5" id="KW-0378">Hydrolase</keyword>
<dbReference type="GO" id="GO:0046872">
    <property type="term" value="F:metal ion binding"/>
    <property type="evidence" value="ECO:0007669"/>
    <property type="project" value="UniProtKB-KW"/>
</dbReference>
<dbReference type="PANTHER" id="PTHR32494:SF5">
    <property type="entry name" value="ALLANTOATE AMIDOHYDROLASE"/>
    <property type="match status" value="1"/>
</dbReference>
<organism evidence="5 6">
    <name type="scientific">Oharaeibacter diazotrophicus</name>
    <dbReference type="NCBI Taxonomy" id="1920512"/>
    <lineage>
        <taxon>Bacteria</taxon>
        <taxon>Pseudomonadati</taxon>
        <taxon>Pseudomonadota</taxon>
        <taxon>Alphaproteobacteria</taxon>
        <taxon>Hyphomicrobiales</taxon>
        <taxon>Pleomorphomonadaceae</taxon>
        <taxon>Oharaeibacter</taxon>
    </lineage>
</organism>
<evidence type="ECO:0000256" key="2">
    <source>
        <dbReference type="ARBA" id="ARBA00022801"/>
    </source>
</evidence>
<dbReference type="Proteomes" id="UP000294547">
    <property type="component" value="Unassembled WGS sequence"/>
</dbReference>
<evidence type="ECO:0000256" key="3">
    <source>
        <dbReference type="PIRSR" id="PIRSR001235-1"/>
    </source>
</evidence>
<comment type="caution">
    <text evidence="5">The sequence shown here is derived from an EMBL/GenBank/DDBJ whole genome shotgun (WGS) entry which is preliminary data.</text>
</comment>
<evidence type="ECO:0000256" key="1">
    <source>
        <dbReference type="ARBA" id="ARBA00006153"/>
    </source>
</evidence>
<dbReference type="InterPro" id="IPR036264">
    <property type="entry name" value="Bact_exopeptidase_dim_dom"/>
</dbReference>
<feature type="binding site" evidence="3">
    <location>
        <position position="126"/>
    </location>
    <ligand>
        <name>Zn(2+)</name>
        <dbReference type="ChEBI" id="CHEBI:29105"/>
        <label>2</label>
    </ligand>
</feature>
<dbReference type="EMBL" id="SNXY01000009">
    <property type="protein sequence ID" value="TDP83507.1"/>
    <property type="molecule type" value="Genomic_DNA"/>
</dbReference>
<evidence type="ECO:0000313" key="6">
    <source>
        <dbReference type="Proteomes" id="UP000294547"/>
    </source>
</evidence>
<dbReference type="SUPFAM" id="SSF55031">
    <property type="entry name" value="Bacterial exopeptidase dimerisation domain"/>
    <property type="match status" value="1"/>
</dbReference>
<keyword evidence="3" id="KW-0862">Zinc</keyword>
<comment type="cofactor">
    <cofactor evidence="3">
        <name>Zn(2+)</name>
        <dbReference type="ChEBI" id="CHEBI:29105"/>
    </cofactor>
    <text evidence="3">Binds 2 Zn(2+) ions per subunit.</text>
</comment>
<dbReference type="Pfam" id="PF01546">
    <property type="entry name" value="Peptidase_M20"/>
    <property type="match status" value="1"/>
</dbReference>
<dbReference type="SUPFAM" id="SSF53187">
    <property type="entry name" value="Zn-dependent exopeptidases"/>
    <property type="match status" value="1"/>
</dbReference>
<comment type="similarity">
    <text evidence="1">Belongs to the peptidase M20 family.</text>
</comment>
<evidence type="ECO:0000313" key="5">
    <source>
        <dbReference type="EMBL" id="TDP83507.1"/>
    </source>
</evidence>
<dbReference type="PANTHER" id="PTHR32494">
    <property type="entry name" value="ALLANTOATE DEIMINASE-RELATED"/>
    <property type="match status" value="1"/>
</dbReference>
<dbReference type="RefSeq" id="WP_126538509.1">
    <property type="nucleotide sequence ID" value="NZ_BSPM01000009.1"/>
</dbReference>